<evidence type="ECO:0000256" key="4">
    <source>
        <dbReference type="ARBA" id="ARBA00022723"/>
    </source>
</evidence>
<feature type="signal peptide" evidence="10">
    <location>
        <begin position="1"/>
        <end position="21"/>
    </location>
</feature>
<feature type="chain" id="PRO_5003885448" description="Cytochrome P450" evidence="10">
    <location>
        <begin position="22"/>
        <end position="559"/>
    </location>
</feature>
<comment type="cofactor">
    <cofactor evidence="1 8">
        <name>heme</name>
        <dbReference type="ChEBI" id="CHEBI:30413"/>
    </cofactor>
</comment>
<dbReference type="PRINTS" id="PR00463">
    <property type="entry name" value="EP450I"/>
</dbReference>
<dbReference type="InterPro" id="IPR002401">
    <property type="entry name" value="Cyt_P450_E_grp-I"/>
</dbReference>
<dbReference type="GO" id="GO:0005506">
    <property type="term" value="F:iron ion binding"/>
    <property type="evidence" value="ECO:0007669"/>
    <property type="project" value="InterPro"/>
</dbReference>
<dbReference type="Pfam" id="PF00067">
    <property type="entry name" value="p450"/>
    <property type="match status" value="1"/>
</dbReference>
<evidence type="ECO:0000256" key="10">
    <source>
        <dbReference type="SAM" id="SignalP"/>
    </source>
</evidence>
<accession>K5W5Z2</accession>
<feature type="transmembrane region" description="Helical" evidence="9">
    <location>
        <begin position="69"/>
        <end position="92"/>
    </location>
</feature>
<dbReference type="GO" id="GO:0020037">
    <property type="term" value="F:heme binding"/>
    <property type="evidence" value="ECO:0007669"/>
    <property type="project" value="InterPro"/>
</dbReference>
<dbReference type="InParanoid" id="K5W5Z2"/>
<dbReference type="PANTHER" id="PTHR24305:SF187">
    <property type="entry name" value="P450, PUTATIVE (EUROFUNG)-RELATED"/>
    <property type="match status" value="1"/>
</dbReference>
<keyword evidence="12" id="KW-1185">Reference proteome</keyword>
<keyword evidence="6 8" id="KW-0408">Iron</keyword>
<evidence type="ECO:0008006" key="13">
    <source>
        <dbReference type="Google" id="ProtNLM"/>
    </source>
</evidence>
<evidence type="ECO:0000256" key="2">
    <source>
        <dbReference type="ARBA" id="ARBA00005179"/>
    </source>
</evidence>
<keyword evidence="9" id="KW-1133">Transmembrane helix</keyword>
<feature type="binding site" description="axial binding residue" evidence="8">
    <location>
        <position position="501"/>
    </location>
    <ligand>
        <name>heme</name>
        <dbReference type="ChEBI" id="CHEBI:30413"/>
    </ligand>
    <ligandPart>
        <name>Fe</name>
        <dbReference type="ChEBI" id="CHEBI:18248"/>
    </ligandPart>
</feature>
<dbReference type="InterPro" id="IPR036396">
    <property type="entry name" value="Cyt_P450_sf"/>
</dbReference>
<proteinExistence type="inferred from homology"/>
<dbReference type="InterPro" id="IPR050121">
    <property type="entry name" value="Cytochrome_P450_monoxygenase"/>
</dbReference>
<keyword evidence="8" id="KW-0349">Heme</keyword>
<keyword evidence="9" id="KW-0472">Membrane</keyword>
<dbReference type="GeneID" id="18909241"/>
<evidence type="ECO:0000256" key="5">
    <source>
        <dbReference type="ARBA" id="ARBA00023002"/>
    </source>
</evidence>
<evidence type="ECO:0000256" key="6">
    <source>
        <dbReference type="ARBA" id="ARBA00023004"/>
    </source>
</evidence>
<dbReference type="GO" id="GO:0016705">
    <property type="term" value="F:oxidoreductase activity, acting on paired donors, with incorporation or reduction of molecular oxygen"/>
    <property type="evidence" value="ECO:0007669"/>
    <property type="project" value="InterPro"/>
</dbReference>
<dbReference type="PRINTS" id="PR00385">
    <property type="entry name" value="P450"/>
</dbReference>
<keyword evidence="7" id="KW-0503">Monooxygenase</keyword>
<gene>
    <name evidence="11" type="ORF">PHACADRAFT_163000</name>
</gene>
<comment type="similarity">
    <text evidence="3">Belongs to the cytochrome P450 family.</text>
</comment>
<keyword evidence="10" id="KW-0732">Signal</keyword>
<evidence type="ECO:0000256" key="7">
    <source>
        <dbReference type="ARBA" id="ARBA00023033"/>
    </source>
</evidence>
<dbReference type="HOGENOM" id="CLU_001570_14_10_1"/>
<dbReference type="InterPro" id="IPR001128">
    <property type="entry name" value="Cyt_P450"/>
</dbReference>
<dbReference type="Proteomes" id="UP000008370">
    <property type="component" value="Unassembled WGS sequence"/>
</dbReference>
<reference evidence="11 12" key="1">
    <citation type="journal article" date="2012" name="BMC Genomics">
        <title>Comparative genomics of the white-rot fungi, Phanerochaete carnosa and P. chrysosporium, to elucidate the genetic basis of the distinct wood types they colonize.</title>
        <authorList>
            <person name="Suzuki H."/>
            <person name="MacDonald J."/>
            <person name="Syed K."/>
            <person name="Salamov A."/>
            <person name="Hori C."/>
            <person name="Aerts A."/>
            <person name="Henrissat B."/>
            <person name="Wiebenga A."/>
            <person name="vanKuyk P.A."/>
            <person name="Barry K."/>
            <person name="Lindquist E."/>
            <person name="LaButti K."/>
            <person name="Lapidus A."/>
            <person name="Lucas S."/>
            <person name="Coutinho P."/>
            <person name="Gong Y."/>
            <person name="Samejima M."/>
            <person name="Mahadevan R."/>
            <person name="Abou-Zaid M."/>
            <person name="de Vries R.P."/>
            <person name="Igarashi K."/>
            <person name="Yadav J.S."/>
            <person name="Grigoriev I.V."/>
            <person name="Master E.R."/>
        </authorList>
    </citation>
    <scope>NUCLEOTIDE SEQUENCE [LARGE SCALE GENOMIC DNA]</scope>
    <source>
        <strain evidence="11 12">HHB-10118-sp</strain>
    </source>
</reference>
<dbReference type="OrthoDB" id="6692864at2759"/>
<sequence>MLSSLWEELHLFVAFSALVLAADPDASTQVCHLIFKKWEPTYVPAVALLLLLLPLSLSALLIPHYGPLLAPLFALATYHTVLLTSISLYRILPWHPLYNYPGPFLARLSKWWIVWKGRNGRQHFYMQELHNLYGDIVRIGPNEVSIRDVGAVEPLMGTQGLPRGPSAGGQALEPPVSGLIIIRDPVEHARRRRPWARAFSTAALKEYEPVVVKRATQLCEQLAVQKGSIDLAMWLSLFSYDVMGDIVFGGGSDLIVNGDSDGVWSMLQSASGGQMAYYHAPWLAHYAKRLPMAPMIKKLRDFATDRAAFRYKNGAKTKDLFYYLSNEDEAEKTSPDMGQVISEGMLATVAASDTTATVLGNTFWNILRYPHYYKRLQAEVDKYYPAGENAFDTKNHSKMVFLDAVLNEALRLYPVIPSGSQRAPIPGKGDRLVGPYLIPDGTQARVHFWSLQRDPRYFSQPETYWPERWLIAEGLERAPEGELFAHDANAFIPFSFGPENCVGKNLAQMEMRMVCCYLVQNLEFELEKGWDPAGRERAVEDQFVMRVRDPVPVVVRRRT</sequence>
<dbReference type="PANTHER" id="PTHR24305">
    <property type="entry name" value="CYTOCHROME P450"/>
    <property type="match status" value="1"/>
</dbReference>
<evidence type="ECO:0000313" key="11">
    <source>
        <dbReference type="EMBL" id="EKM54590.1"/>
    </source>
</evidence>
<evidence type="ECO:0000313" key="12">
    <source>
        <dbReference type="Proteomes" id="UP000008370"/>
    </source>
</evidence>
<keyword evidence="4 8" id="KW-0479">Metal-binding</keyword>
<dbReference type="Gene3D" id="1.10.630.10">
    <property type="entry name" value="Cytochrome P450"/>
    <property type="match status" value="1"/>
</dbReference>
<dbReference type="STRING" id="650164.K5W5Z2"/>
<evidence type="ECO:0000256" key="8">
    <source>
        <dbReference type="PIRSR" id="PIRSR602401-1"/>
    </source>
</evidence>
<protein>
    <recommendedName>
        <fullName evidence="13">Cytochrome P450</fullName>
    </recommendedName>
</protein>
<feature type="transmembrane region" description="Helical" evidence="9">
    <location>
        <begin position="44"/>
        <end position="62"/>
    </location>
</feature>
<comment type="pathway">
    <text evidence="2">Secondary metabolite biosynthesis.</text>
</comment>
<dbReference type="KEGG" id="pco:PHACADRAFT_163000"/>
<keyword evidence="5" id="KW-0560">Oxidoreductase</keyword>
<dbReference type="RefSeq" id="XP_007397279.1">
    <property type="nucleotide sequence ID" value="XM_007397217.1"/>
</dbReference>
<dbReference type="AlphaFoldDB" id="K5W5Z2"/>
<name>K5W5Z2_PHACS</name>
<evidence type="ECO:0000256" key="3">
    <source>
        <dbReference type="ARBA" id="ARBA00010617"/>
    </source>
</evidence>
<evidence type="ECO:0000256" key="9">
    <source>
        <dbReference type="SAM" id="Phobius"/>
    </source>
</evidence>
<dbReference type="SUPFAM" id="SSF48264">
    <property type="entry name" value="Cytochrome P450"/>
    <property type="match status" value="1"/>
</dbReference>
<keyword evidence="9" id="KW-0812">Transmembrane</keyword>
<dbReference type="GO" id="GO:0004497">
    <property type="term" value="F:monooxygenase activity"/>
    <property type="evidence" value="ECO:0007669"/>
    <property type="project" value="UniProtKB-KW"/>
</dbReference>
<evidence type="ECO:0000256" key="1">
    <source>
        <dbReference type="ARBA" id="ARBA00001971"/>
    </source>
</evidence>
<dbReference type="EMBL" id="JH930473">
    <property type="protein sequence ID" value="EKM54590.1"/>
    <property type="molecule type" value="Genomic_DNA"/>
</dbReference>
<organism evidence="11 12">
    <name type="scientific">Phanerochaete carnosa (strain HHB-10118-sp)</name>
    <name type="common">White-rot fungus</name>
    <name type="synonym">Peniophora carnosa</name>
    <dbReference type="NCBI Taxonomy" id="650164"/>
    <lineage>
        <taxon>Eukaryota</taxon>
        <taxon>Fungi</taxon>
        <taxon>Dikarya</taxon>
        <taxon>Basidiomycota</taxon>
        <taxon>Agaricomycotina</taxon>
        <taxon>Agaricomycetes</taxon>
        <taxon>Polyporales</taxon>
        <taxon>Phanerochaetaceae</taxon>
        <taxon>Phanerochaete</taxon>
    </lineage>
</organism>